<dbReference type="WBParaSite" id="TCLT_0001091201-mRNA-1">
    <property type="protein sequence ID" value="TCLT_0001091201-mRNA-1"/>
    <property type="gene ID" value="TCLT_0001091201"/>
</dbReference>
<accession>A0A0N5DCI8</accession>
<evidence type="ECO:0000256" key="1">
    <source>
        <dbReference type="SAM" id="MobiDB-lite"/>
    </source>
</evidence>
<name>A0A0N5DCI8_THECL</name>
<protein>
    <submittedName>
        <fullName evidence="2 4">Uncharacterized protein</fullName>
    </submittedName>
</protein>
<reference evidence="2 3" key="2">
    <citation type="submission" date="2018-11" db="EMBL/GenBank/DDBJ databases">
        <authorList>
            <consortium name="Pathogen Informatics"/>
        </authorList>
    </citation>
    <scope>NUCLEOTIDE SEQUENCE [LARGE SCALE GENOMIC DNA]</scope>
</reference>
<keyword evidence="3" id="KW-1185">Reference proteome</keyword>
<organism evidence="4">
    <name type="scientific">Thelazia callipaeda</name>
    <name type="common">Oriental eyeworm</name>
    <name type="synonym">Parasitic nematode</name>
    <dbReference type="NCBI Taxonomy" id="103827"/>
    <lineage>
        <taxon>Eukaryota</taxon>
        <taxon>Metazoa</taxon>
        <taxon>Ecdysozoa</taxon>
        <taxon>Nematoda</taxon>
        <taxon>Chromadorea</taxon>
        <taxon>Rhabditida</taxon>
        <taxon>Spirurina</taxon>
        <taxon>Spiruromorpha</taxon>
        <taxon>Thelazioidea</taxon>
        <taxon>Thelaziidae</taxon>
        <taxon>Thelazia</taxon>
    </lineage>
</organism>
<dbReference type="Proteomes" id="UP000276776">
    <property type="component" value="Unassembled WGS sequence"/>
</dbReference>
<feature type="region of interest" description="Disordered" evidence="1">
    <location>
        <begin position="13"/>
        <end position="41"/>
    </location>
</feature>
<evidence type="ECO:0000313" key="2">
    <source>
        <dbReference type="EMBL" id="VDN08607.1"/>
    </source>
</evidence>
<sequence>MLKGWRSYKAVVRSPLPEISSDEGMLEEKRPEPADASSEQK</sequence>
<proteinExistence type="predicted"/>
<evidence type="ECO:0000313" key="4">
    <source>
        <dbReference type="WBParaSite" id="TCLT_0001091201-mRNA-1"/>
    </source>
</evidence>
<gene>
    <name evidence="2" type="ORF">TCLT_LOCUS10889</name>
</gene>
<dbReference type="EMBL" id="UYYF01005566">
    <property type="protein sequence ID" value="VDN08607.1"/>
    <property type="molecule type" value="Genomic_DNA"/>
</dbReference>
<evidence type="ECO:0000313" key="3">
    <source>
        <dbReference type="Proteomes" id="UP000276776"/>
    </source>
</evidence>
<dbReference type="AlphaFoldDB" id="A0A0N5DCI8"/>
<reference evidence="4" key="1">
    <citation type="submission" date="2017-02" db="UniProtKB">
        <authorList>
            <consortium name="WormBaseParasite"/>
        </authorList>
    </citation>
    <scope>IDENTIFICATION</scope>
</reference>
<feature type="compositionally biased region" description="Basic and acidic residues" evidence="1">
    <location>
        <begin position="26"/>
        <end position="41"/>
    </location>
</feature>